<evidence type="ECO:0000313" key="7">
    <source>
        <dbReference type="Proteomes" id="UP000749010"/>
    </source>
</evidence>
<comment type="caution">
    <text evidence="6">The sequence shown here is derived from an EMBL/GenBank/DDBJ whole genome shotgun (WGS) entry which is preliminary data.</text>
</comment>
<dbReference type="RefSeq" id="WP_211203698.1">
    <property type="nucleotide sequence ID" value="NZ_SPMY01000024.1"/>
</dbReference>
<accession>A0ABX1TUE8</accession>
<feature type="transmembrane region" description="Helical" evidence="5">
    <location>
        <begin position="12"/>
        <end position="38"/>
    </location>
</feature>
<keyword evidence="4 5" id="KW-0472">Membrane</keyword>
<keyword evidence="3 5" id="KW-1133">Transmembrane helix</keyword>
<keyword evidence="7" id="KW-1185">Reference proteome</keyword>
<dbReference type="CDD" id="cd00547">
    <property type="entry name" value="QFR_TypeD_subunitD"/>
    <property type="match status" value="1"/>
</dbReference>
<reference evidence="6 7" key="1">
    <citation type="submission" date="2019-03" db="EMBL/GenBank/DDBJ databases">
        <title>Metabolic reconstructions from genomes of highly enriched 'Candidatus Accumulibacter' and 'Candidatus Competibacter' bioreactor populations.</title>
        <authorList>
            <person name="Annavajhala M.K."/>
            <person name="Welles L."/>
            <person name="Abbas B."/>
            <person name="Sorokin D."/>
            <person name="Park H."/>
            <person name="Van Loosdrecht M."/>
            <person name="Chandran K."/>
        </authorList>
    </citation>
    <scope>NUCLEOTIDE SEQUENCE [LARGE SCALE GENOMIC DNA]</scope>
    <source>
        <strain evidence="6 7">SBR_S</strain>
    </source>
</reference>
<evidence type="ECO:0000256" key="1">
    <source>
        <dbReference type="ARBA" id="ARBA00022475"/>
    </source>
</evidence>
<evidence type="ECO:0000256" key="5">
    <source>
        <dbReference type="SAM" id="Phobius"/>
    </source>
</evidence>
<keyword evidence="2 5" id="KW-0812">Transmembrane</keyword>
<organism evidence="6 7">
    <name type="scientific">Candidatus Accumulibacter phosphatis</name>
    <dbReference type="NCBI Taxonomy" id="327160"/>
    <lineage>
        <taxon>Bacteria</taxon>
        <taxon>Pseudomonadati</taxon>
        <taxon>Pseudomonadota</taxon>
        <taxon>Betaproteobacteria</taxon>
        <taxon>Candidatus Accumulibacter</taxon>
    </lineage>
</organism>
<evidence type="ECO:0000256" key="4">
    <source>
        <dbReference type="ARBA" id="ARBA00023136"/>
    </source>
</evidence>
<keyword evidence="1" id="KW-1003">Cell membrane</keyword>
<protein>
    <submittedName>
        <fullName evidence="6">Fumarate reductase subunit FrdD</fullName>
    </submittedName>
</protein>
<dbReference type="NCBIfam" id="NF003977">
    <property type="entry name" value="PRK05470.1-1"/>
    <property type="match status" value="1"/>
</dbReference>
<dbReference type="Proteomes" id="UP000749010">
    <property type="component" value="Unassembled WGS sequence"/>
</dbReference>
<dbReference type="PIRSF" id="PIRSF000179">
    <property type="entry name" value="FrdD"/>
    <property type="match status" value="1"/>
</dbReference>
<sequence>MKKTLKRSNAPIFWALFGAGGMLSALLGPILVFITGLAVPLGMLLPADTMSYANMLAFAQNIIGKGFIFAIISLFLWHAAHRIFHSLHDVGIHAGIVAKLIFYGGAMVGTLITAYTLLAIGF</sequence>
<feature type="transmembrane region" description="Helical" evidence="5">
    <location>
        <begin position="58"/>
        <end position="79"/>
    </location>
</feature>
<name>A0ABX1TUE8_9PROT</name>
<dbReference type="SUPFAM" id="SSF81343">
    <property type="entry name" value="Fumarate reductase respiratory complex transmembrane subunits"/>
    <property type="match status" value="1"/>
</dbReference>
<evidence type="ECO:0000313" key="6">
    <source>
        <dbReference type="EMBL" id="NMQ27896.1"/>
    </source>
</evidence>
<dbReference type="InterPro" id="IPR003418">
    <property type="entry name" value="Fumarate_red_D"/>
</dbReference>
<dbReference type="Gene3D" id="1.20.1300.10">
    <property type="entry name" value="Fumarate reductase/succinate dehydrogenase, transmembrane subunit"/>
    <property type="match status" value="1"/>
</dbReference>
<evidence type="ECO:0000256" key="2">
    <source>
        <dbReference type="ARBA" id="ARBA00022692"/>
    </source>
</evidence>
<dbReference type="InterPro" id="IPR034804">
    <property type="entry name" value="SQR/QFR_C/D"/>
</dbReference>
<dbReference type="EMBL" id="SPMY01000024">
    <property type="protein sequence ID" value="NMQ27896.1"/>
    <property type="molecule type" value="Genomic_DNA"/>
</dbReference>
<evidence type="ECO:0000256" key="3">
    <source>
        <dbReference type="ARBA" id="ARBA00022989"/>
    </source>
</evidence>
<gene>
    <name evidence="6" type="primary">frdD</name>
    <name evidence="6" type="ORF">E4Q23_09080</name>
</gene>
<dbReference type="HAMAP" id="MF_00709">
    <property type="entry name" value="Fumarate_red_D"/>
    <property type="match status" value="1"/>
</dbReference>
<dbReference type="Pfam" id="PF02313">
    <property type="entry name" value="Fumarate_red_D"/>
    <property type="match status" value="1"/>
</dbReference>
<feature type="transmembrane region" description="Helical" evidence="5">
    <location>
        <begin position="100"/>
        <end position="120"/>
    </location>
</feature>
<proteinExistence type="inferred from homology"/>